<keyword evidence="2" id="KW-1185">Reference proteome</keyword>
<dbReference type="Ensembl" id="ENSHHUT00000058733.1">
    <property type="protein sequence ID" value="ENSHHUP00000056777.1"/>
    <property type="gene ID" value="ENSHHUG00000033872.1"/>
</dbReference>
<dbReference type="Proteomes" id="UP000314982">
    <property type="component" value="Unassembled WGS sequence"/>
</dbReference>
<reference evidence="1" key="2">
    <citation type="submission" date="2025-08" db="UniProtKB">
        <authorList>
            <consortium name="Ensembl"/>
        </authorList>
    </citation>
    <scope>IDENTIFICATION</scope>
</reference>
<proteinExistence type="predicted"/>
<organism evidence="1 2">
    <name type="scientific">Hucho hucho</name>
    <name type="common">huchen</name>
    <dbReference type="NCBI Taxonomy" id="62062"/>
    <lineage>
        <taxon>Eukaryota</taxon>
        <taxon>Metazoa</taxon>
        <taxon>Chordata</taxon>
        <taxon>Craniata</taxon>
        <taxon>Vertebrata</taxon>
        <taxon>Euteleostomi</taxon>
        <taxon>Actinopterygii</taxon>
        <taxon>Neopterygii</taxon>
        <taxon>Teleostei</taxon>
        <taxon>Protacanthopterygii</taxon>
        <taxon>Salmoniformes</taxon>
        <taxon>Salmonidae</taxon>
        <taxon>Salmoninae</taxon>
        <taxon>Hucho</taxon>
    </lineage>
</organism>
<evidence type="ECO:0000313" key="2">
    <source>
        <dbReference type="Proteomes" id="UP000314982"/>
    </source>
</evidence>
<accession>A0A4W5P0E9</accession>
<sequence>SLLKEPLQYEVCDRAVMIQPNVPAKWNPRILYCCIDSKCRLGMANGCLPLLPTTMMMILIDDLAMAREIKHHLG</sequence>
<dbReference type="AlphaFoldDB" id="A0A4W5P0E9"/>
<protein>
    <submittedName>
        <fullName evidence="1">Uncharacterized protein</fullName>
    </submittedName>
</protein>
<evidence type="ECO:0000313" key="1">
    <source>
        <dbReference type="Ensembl" id="ENSHHUP00000056777.1"/>
    </source>
</evidence>
<name>A0A4W5P0E9_9TELE</name>
<reference evidence="1" key="3">
    <citation type="submission" date="2025-09" db="UniProtKB">
        <authorList>
            <consortium name="Ensembl"/>
        </authorList>
    </citation>
    <scope>IDENTIFICATION</scope>
</reference>
<reference evidence="2" key="1">
    <citation type="submission" date="2018-06" db="EMBL/GenBank/DDBJ databases">
        <title>Genome assembly of Danube salmon.</title>
        <authorList>
            <person name="Macqueen D.J."/>
            <person name="Gundappa M.K."/>
        </authorList>
    </citation>
    <scope>NUCLEOTIDE SEQUENCE [LARGE SCALE GENOMIC DNA]</scope>
</reference>